<feature type="region of interest" description="Disordered" evidence="1">
    <location>
        <begin position="306"/>
        <end position="350"/>
    </location>
</feature>
<dbReference type="AlphaFoldDB" id="A0A6S7ZQB8"/>
<evidence type="ECO:0000313" key="2">
    <source>
        <dbReference type="EMBL" id="CAE0431371.1"/>
    </source>
</evidence>
<sequence>MEPVESKSVSTEKRKFADLKIASEDSSETEQKKMKFDVEILSPRTIVIGQESQFLLNLSSQSPSKDQPQNEGVILEDFPLSQNEKEQRQNLELSQAQASANANANANQSFLLKQMLLNEEEQMKMSMLLQKKQAEAGGESDAKAFSDTITDVDIDANKNQSDIDDVGLEDVSYRAIIGTESSQKTDYDRNHDIGASTASMKLEGELQTVGESQKLHGNVRKKNAKYYEYIENVVLFNPDLATGNIIKACRLKFQENGVILDDFPPKAALIAKISNFKRKIRKYKEDGRSSELRKFEFKVKGTEVSKQQKDSVSSNETLKTNDAKEADTRQEMDPEIHTKANNDDNPVRENSTQMYSTLSIVDLRCMFMNDQWRFPASVGI</sequence>
<dbReference type="EMBL" id="HBIN01002577">
    <property type="protein sequence ID" value="CAE0431376.1"/>
    <property type="molecule type" value="Transcribed_RNA"/>
</dbReference>
<dbReference type="EMBL" id="HBIN01002576">
    <property type="protein sequence ID" value="CAE0431375.1"/>
    <property type="molecule type" value="Transcribed_RNA"/>
</dbReference>
<dbReference type="EMBL" id="HBIN01002574">
    <property type="protein sequence ID" value="CAE0431373.1"/>
    <property type="molecule type" value="Transcribed_RNA"/>
</dbReference>
<evidence type="ECO:0000313" key="4">
    <source>
        <dbReference type="EMBL" id="CAE0431375.1"/>
    </source>
</evidence>
<evidence type="ECO:0000256" key="1">
    <source>
        <dbReference type="SAM" id="MobiDB-lite"/>
    </source>
</evidence>
<protein>
    <submittedName>
        <fullName evidence="2">Uncharacterized protein</fullName>
    </submittedName>
</protein>
<feature type="compositionally biased region" description="Basic and acidic residues" evidence="1">
    <location>
        <begin position="319"/>
        <end position="347"/>
    </location>
</feature>
<organism evidence="2">
    <name type="scientific">Aplanochytrium stocchinoi</name>
    <dbReference type="NCBI Taxonomy" id="215587"/>
    <lineage>
        <taxon>Eukaryota</taxon>
        <taxon>Sar</taxon>
        <taxon>Stramenopiles</taxon>
        <taxon>Bigyra</taxon>
        <taxon>Labyrinthulomycetes</taxon>
        <taxon>Thraustochytrida</taxon>
        <taxon>Thraustochytriidae</taxon>
        <taxon>Aplanochytrium</taxon>
    </lineage>
</organism>
<reference evidence="2" key="1">
    <citation type="submission" date="2021-01" db="EMBL/GenBank/DDBJ databases">
        <authorList>
            <person name="Corre E."/>
            <person name="Pelletier E."/>
            <person name="Niang G."/>
            <person name="Scheremetjew M."/>
            <person name="Finn R."/>
            <person name="Kale V."/>
            <person name="Holt S."/>
            <person name="Cochrane G."/>
            <person name="Meng A."/>
            <person name="Brown T."/>
            <person name="Cohen L."/>
        </authorList>
    </citation>
    <scope>NUCLEOTIDE SEQUENCE</scope>
    <source>
        <strain evidence="2">GSBS06</strain>
    </source>
</reference>
<evidence type="ECO:0000313" key="3">
    <source>
        <dbReference type="EMBL" id="CAE0431373.1"/>
    </source>
</evidence>
<dbReference type="EMBL" id="HBIN01002572">
    <property type="protein sequence ID" value="CAE0431371.1"/>
    <property type="molecule type" value="Transcribed_RNA"/>
</dbReference>
<name>A0A6S7ZQB8_9STRA</name>
<gene>
    <name evidence="2" type="ORF">ASTO00021_LOCUS1708</name>
    <name evidence="3" type="ORF">ASTO00021_LOCUS1710</name>
    <name evidence="4" type="ORF">ASTO00021_LOCUS1712</name>
    <name evidence="5" type="ORF">ASTO00021_LOCUS1713</name>
</gene>
<evidence type="ECO:0000313" key="5">
    <source>
        <dbReference type="EMBL" id="CAE0431376.1"/>
    </source>
</evidence>
<proteinExistence type="predicted"/>
<accession>A0A6S7ZQB8</accession>